<dbReference type="SUPFAM" id="SSF158446">
    <property type="entry name" value="IVS-encoded protein-like"/>
    <property type="match status" value="1"/>
</dbReference>
<dbReference type="Proteomes" id="UP001499909">
    <property type="component" value="Unassembled WGS sequence"/>
</dbReference>
<evidence type="ECO:0000313" key="2">
    <source>
        <dbReference type="EMBL" id="GAA3924902.1"/>
    </source>
</evidence>
<dbReference type="RefSeq" id="WP_345110618.1">
    <property type="nucleotide sequence ID" value="NZ_BAABDH010000016.1"/>
</dbReference>
<dbReference type="InterPro" id="IPR036583">
    <property type="entry name" value="23S_rRNA_IVS_sf"/>
</dbReference>
<feature type="region of interest" description="Disordered" evidence="1">
    <location>
        <begin position="116"/>
        <end position="152"/>
    </location>
</feature>
<dbReference type="Gene3D" id="1.20.1440.60">
    <property type="entry name" value="23S rRNA-intervening sequence"/>
    <property type="match status" value="1"/>
</dbReference>
<keyword evidence="3" id="KW-1185">Reference proteome</keyword>
<dbReference type="Pfam" id="PF05635">
    <property type="entry name" value="23S_rRNA_IVP"/>
    <property type="match status" value="1"/>
</dbReference>
<name>A0ABP7MJZ9_9BACT</name>
<reference evidence="3" key="1">
    <citation type="journal article" date="2019" name="Int. J. Syst. Evol. Microbiol.">
        <title>The Global Catalogue of Microorganisms (GCM) 10K type strain sequencing project: providing services to taxonomists for standard genome sequencing and annotation.</title>
        <authorList>
            <consortium name="The Broad Institute Genomics Platform"/>
            <consortium name="The Broad Institute Genome Sequencing Center for Infectious Disease"/>
            <person name="Wu L."/>
            <person name="Ma J."/>
        </authorList>
    </citation>
    <scope>NUCLEOTIDE SEQUENCE [LARGE SCALE GENOMIC DNA]</scope>
    <source>
        <strain evidence="3">JCM 17214</strain>
    </source>
</reference>
<dbReference type="PANTHER" id="PTHR38471">
    <property type="entry name" value="FOUR HELIX BUNDLE PROTEIN"/>
    <property type="match status" value="1"/>
</dbReference>
<gene>
    <name evidence="2" type="ORF">GCM10022406_08760</name>
</gene>
<comment type="caution">
    <text evidence="2">The sequence shown here is derived from an EMBL/GenBank/DDBJ whole genome shotgun (WGS) entry which is preliminary data.</text>
</comment>
<protein>
    <submittedName>
        <fullName evidence="2">Four helix bundle protein</fullName>
    </submittedName>
</protein>
<dbReference type="NCBIfam" id="TIGR02436">
    <property type="entry name" value="four helix bundle protein"/>
    <property type="match status" value="1"/>
</dbReference>
<dbReference type="InterPro" id="IPR012657">
    <property type="entry name" value="23S_rRNA-intervening_sequence"/>
</dbReference>
<evidence type="ECO:0000313" key="3">
    <source>
        <dbReference type="Proteomes" id="UP001499909"/>
    </source>
</evidence>
<feature type="compositionally biased region" description="Basic and acidic residues" evidence="1">
    <location>
        <begin position="116"/>
        <end position="126"/>
    </location>
</feature>
<dbReference type="EMBL" id="BAABDH010000016">
    <property type="protein sequence ID" value="GAA3924902.1"/>
    <property type="molecule type" value="Genomic_DNA"/>
</dbReference>
<accession>A0ABP7MJZ9</accession>
<organism evidence="2 3">
    <name type="scientific">Hymenobacter algoricola</name>
    <dbReference type="NCBI Taxonomy" id="486267"/>
    <lineage>
        <taxon>Bacteria</taxon>
        <taxon>Pseudomonadati</taxon>
        <taxon>Bacteroidota</taxon>
        <taxon>Cytophagia</taxon>
        <taxon>Cytophagales</taxon>
        <taxon>Hymenobacteraceae</taxon>
        <taxon>Hymenobacter</taxon>
    </lineage>
</organism>
<sequence>MKPNAVRDKSFAFASRVVKAYKYLQAEQREYVLSKHLLRSGTSIGANVEEALSGASKADFEHKPAISAKEARETAYWLRLLHENDYLSTPAFDSLHAESTELLKILNSILLTSKHGPHDPNSEFKKSSSVSRFLRPVHQRPPRRGAPGRGAV</sequence>
<proteinExistence type="predicted"/>
<evidence type="ECO:0000256" key="1">
    <source>
        <dbReference type="SAM" id="MobiDB-lite"/>
    </source>
</evidence>
<dbReference type="PANTHER" id="PTHR38471:SF2">
    <property type="entry name" value="FOUR HELIX BUNDLE PROTEIN"/>
    <property type="match status" value="1"/>
</dbReference>